<evidence type="ECO:0000313" key="2">
    <source>
        <dbReference type="EMBL" id="OEU99808.1"/>
    </source>
</evidence>
<feature type="compositionally biased region" description="Low complexity" evidence="1">
    <location>
        <begin position="913"/>
        <end position="928"/>
    </location>
</feature>
<dbReference type="EMBL" id="LJGV01000022">
    <property type="protein sequence ID" value="OEU99808.1"/>
    <property type="molecule type" value="Genomic_DNA"/>
</dbReference>
<feature type="compositionally biased region" description="Gly residues" evidence="1">
    <location>
        <begin position="959"/>
        <end position="978"/>
    </location>
</feature>
<feature type="compositionally biased region" description="Gly residues" evidence="1">
    <location>
        <begin position="986"/>
        <end position="1006"/>
    </location>
</feature>
<protein>
    <recommendedName>
        <fullName evidence="4">Microtubule/TRAF3 and DISC1 binding protein</fullName>
    </recommendedName>
</protein>
<comment type="caution">
    <text evidence="2">The sequence shown here is derived from an EMBL/GenBank/DDBJ whole genome shotgun (WGS) entry which is preliminary data.</text>
</comment>
<dbReference type="InterPro" id="IPR047002">
    <property type="entry name" value="Tcp10_C_sf"/>
</dbReference>
<feature type="compositionally biased region" description="Basic and acidic residues" evidence="1">
    <location>
        <begin position="700"/>
        <end position="784"/>
    </location>
</feature>
<evidence type="ECO:0008006" key="4">
    <source>
        <dbReference type="Google" id="ProtNLM"/>
    </source>
</evidence>
<dbReference type="AlphaFoldDB" id="A0A1E7K792"/>
<feature type="compositionally biased region" description="Basic and acidic residues" evidence="1">
    <location>
        <begin position="791"/>
        <end position="801"/>
    </location>
</feature>
<dbReference type="PANTHER" id="PTHR45615">
    <property type="entry name" value="MYOSIN HEAVY CHAIN, NON-MUSCLE"/>
    <property type="match status" value="1"/>
</dbReference>
<name>A0A1E7K792_9ACTN</name>
<dbReference type="PANTHER" id="PTHR45615:SF80">
    <property type="entry name" value="GRIP DOMAIN-CONTAINING PROTEIN"/>
    <property type="match status" value="1"/>
</dbReference>
<dbReference type="NCBIfam" id="NF038047">
    <property type="entry name" value="not_Tcp10"/>
    <property type="match status" value="1"/>
</dbReference>
<sequence length="1097" mass="124659">MHVTLEKAGNNDLPEDEETAWQDENFYNEIGKMHFKIPFYTYKDGDLTKHHAWIQLIGIQDTKQGIDEGGGKDSFKESDVDSEWGGDDEKGDTESSWDTSQIAQYSYGSGEALRWLLEKPHGTKGFNWNPAVTDSTFVDPSTFESTALAFDRFRDFVGARKEILEGWEKTFGKTENDKWKGQAAGVWWNLVHLIVRRYERLADDMQDTANRHVGLAAARGSKQAAAVRYVGMTLRDEAQNLRDAWESWVGDHRGWDGGFSATVSSNPLYHLVDILGEIMYNIWMDNLTKAYESTESNPSGYTSLSAGYSPDTTSVNIQPGFSSEAKDRDGKLYGQLDLQDTWKKIGEEAKTRWWRDLREKLGGPGETAKANLKSAIATAVGDIGEIRPASGQDLQQSLQSDQADRDRKEAADERAKQEAENERIRKEMEEQRAEDLAAAEAERARQDKLREEAEAKADKQRAEDLARQKAEQERQDKLREEAEAKADKQRAEDLARQEELRKEQEAKQEELRKEQEAKEKEQEAKQEELRKEQEAKEEELRKEQEAKEKEQEAKQEQRQKEQEQRQEEQQRRQEEQQQQQMIQQRIMQEKQRKEQQRQRAEDIRRQEEQEAKQEARQEEQEAKQEAKEKEQEAKQEELRKEQEAKQEQLRKEQEAKEKEQEAKQEQIRQEQEAKQDRQRAEDIRRQEEQQARQEQQQEEQQARQEELRKEQEAKQEEQQQRQEQEQRRQEERQQQEQRRQEERQDAQRRHEEERQDAQRRHQEQRQDEQQRRQEQLQRRQEERQQQLYQDRAGDILGDQRGDSSYGDVQNYLPDDITGPVNGDDSLTNPGGSHSHLDPHGRIVTEYPDGSRTTIDPQTQTSTIIDPDGASHSGPLNAGDVVTNPDGSVSHLDSHGQVVTEYPDGSRTTVDPRTGATTQTSPDGTTTSGYLNGAPGPDVPGSRSPGDQSDYEPELYDPQPGGGQPGGGQPSLGQGGSPGGMPMSPMMGGGMGGMGGMGGGGGQGQGGSSERTRNVIDSGGAISNRRRPAAARAAGRYDEREARVNTTGSSPYFPGSGANGGQGQQQTQSGDRERESWVDEDEDVWGSDEGGSPAVIGR</sequence>
<dbReference type="CDD" id="cd06503">
    <property type="entry name" value="ATP-synt_Fo_b"/>
    <property type="match status" value="1"/>
</dbReference>
<feature type="compositionally biased region" description="Polar residues" evidence="1">
    <location>
        <begin position="850"/>
        <end position="863"/>
    </location>
</feature>
<feature type="region of interest" description="Disordered" evidence="1">
    <location>
        <begin position="65"/>
        <end position="97"/>
    </location>
</feature>
<feature type="compositionally biased region" description="Basic and acidic residues" evidence="1">
    <location>
        <begin position="587"/>
        <end position="691"/>
    </location>
</feature>
<proteinExistence type="predicted"/>
<dbReference type="PATRIC" id="fig|943816.4.peg.3643"/>
<feature type="compositionally biased region" description="Low complexity" evidence="1">
    <location>
        <begin position="576"/>
        <end position="586"/>
    </location>
</feature>
<organism evidence="2 3">
    <name type="scientific">Streptomyces qinglanensis</name>
    <dbReference type="NCBI Taxonomy" id="943816"/>
    <lineage>
        <taxon>Bacteria</taxon>
        <taxon>Bacillati</taxon>
        <taxon>Actinomycetota</taxon>
        <taxon>Actinomycetes</taxon>
        <taxon>Kitasatosporales</taxon>
        <taxon>Streptomycetaceae</taxon>
        <taxon>Streptomyces</taxon>
    </lineage>
</organism>
<feature type="compositionally biased region" description="Basic and acidic residues" evidence="1">
    <location>
        <begin position="402"/>
        <end position="575"/>
    </location>
</feature>
<evidence type="ECO:0000313" key="3">
    <source>
        <dbReference type="Proteomes" id="UP000175829"/>
    </source>
</evidence>
<accession>A0A1E7K792</accession>
<feature type="compositionally biased region" description="Acidic residues" evidence="1">
    <location>
        <begin position="80"/>
        <end position="91"/>
    </location>
</feature>
<dbReference type="Proteomes" id="UP000175829">
    <property type="component" value="Unassembled WGS sequence"/>
</dbReference>
<feature type="region of interest" description="Disordered" evidence="1">
    <location>
        <begin position="388"/>
        <end position="1097"/>
    </location>
</feature>
<feature type="compositionally biased region" description="Low complexity" evidence="1">
    <location>
        <begin position="392"/>
        <end position="401"/>
    </location>
</feature>
<gene>
    <name evidence="2" type="ORF">AN217_20580</name>
</gene>
<feature type="compositionally biased region" description="Basic and acidic residues" evidence="1">
    <location>
        <begin position="65"/>
        <end position="79"/>
    </location>
</feature>
<dbReference type="Gene3D" id="2.60.450.20">
    <property type="match status" value="1"/>
</dbReference>
<reference evidence="2 3" key="1">
    <citation type="journal article" date="2016" name="Front. Microbiol.">
        <title>Comparative Genomics Analysis of Streptomyces Species Reveals Their Adaptation to the Marine Environment and Their Diversity at the Genomic Level.</title>
        <authorList>
            <person name="Tian X."/>
            <person name="Zhang Z."/>
            <person name="Yang T."/>
            <person name="Chen M."/>
            <person name="Li J."/>
            <person name="Chen F."/>
            <person name="Yang J."/>
            <person name="Li W."/>
            <person name="Zhang B."/>
            <person name="Zhang Z."/>
            <person name="Wu J."/>
            <person name="Zhang C."/>
            <person name="Long L."/>
            <person name="Xiao J."/>
        </authorList>
    </citation>
    <scope>NUCLEOTIDE SEQUENCE [LARGE SCALE GENOMIC DNA]</scope>
    <source>
        <strain evidence="2 3">SCSIO M10379</strain>
    </source>
</reference>
<evidence type="ECO:0000256" key="1">
    <source>
        <dbReference type="SAM" id="MobiDB-lite"/>
    </source>
</evidence>